<sequence length="555" mass="59658">MRSDMIKVGIDRAPHRSLLYATGVKTKDLEKPFIGVCNSYIDIIPGHVHLKAYAEIVKEAIREAGGIPFEFNTIGVDDGIAMGHIGMRYSLPSRELIADSAETVINAHWFDGVFFIPNCDKITPGMLMAAARTNVPSVFVSGGPMEGGTSSSGKPLSLVSVFEGVGAHQSGQMTSEELLDIEQNACPTCGSCSGMFTANSMNSLMEMLGLALPGNGTIVATSEERHQLIREAAHHLVKMIKNDIKPRDIITKEAIDDAFALDMAMGGSTNTVLHTLAIANEAEIEYDLNRINEIAKKVPYLSKISPASDYTMEDVHHAGGISAIIKELCEIDGAVHKDRLTVTGKSIYELVKDYEIKNDQVIRRKDNPYSPVGGLSILNGNLAPDGCVIKVGAVDPSIKTFMGEAIIFDSQDEAQKGIDDGTVKEGHVVVIRYEGPKGGPGMPEMLAPTAAIAGRGLGTKVALITDGRFSGASRGISIGHISPEAAEGGPIAFIENGDPIFIDLENRTINVLIPEVELEYRKQNWVQPEPKIKRGYLARYSKLVTSASTGGIMKI</sequence>
<dbReference type="InterPro" id="IPR020558">
    <property type="entry name" value="DiOHA_6PGluconate_deHydtase_CS"/>
</dbReference>
<comment type="cofactor">
    <cofactor evidence="15">
        <name>[2Fe-2S] cluster</name>
        <dbReference type="ChEBI" id="CHEBI:190135"/>
    </cofactor>
    <text evidence="15">Binds 1 [2Fe-2S] cluster per subunit. This cluster acts as a Lewis acid cofactor.</text>
</comment>
<evidence type="ECO:0000256" key="6">
    <source>
        <dbReference type="ARBA" id="ARBA00022842"/>
    </source>
</evidence>
<evidence type="ECO:0000259" key="17">
    <source>
        <dbReference type="Pfam" id="PF24877"/>
    </source>
</evidence>
<evidence type="ECO:0000313" key="18">
    <source>
        <dbReference type="EMBL" id="MBM7587836.1"/>
    </source>
</evidence>
<comment type="function">
    <text evidence="15">Functions in the biosynthesis of branched-chain amino acids. Catalyzes the dehydration of (2R,3R)-2,3-dihydroxy-3-methylpentanoate (2,3-dihydroxy-3-methylvalerate) into 2-oxo-3-methylpentanoate (2-oxo-3-methylvalerate) and of (2R)-2,3-dihydroxy-3-methylbutanoate (2,3-dihydroxyisovalerate) into 2-oxo-3-methylbutanoate (2-oxoisovalerate), the penultimate precursor to L-isoleucine and L-valine, respectively.</text>
</comment>
<dbReference type="InterPro" id="IPR004404">
    <property type="entry name" value="DihydroxyA_deHydtase"/>
</dbReference>
<dbReference type="Pfam" id="PF00920">
    <property type="entry name" value="ILVD_EDD_N"/>
    <property type="match status" value="1"/>
</dbReference>
<evidence type="ECO:0000256" key="11">
    <source>
        <dbReference type="ARBA" id="ARBA00029304"/>
    </source>
</evidence>
<feature type="modified residue" description="N6-carboxylysine" evidence="15">
    <location>
        <position position="121"/>
    </location>
</feature>
<keyword evidence="8 15" id="KW-0411">Iron-sulfur</keyword>
<protein>
    <recommendedName>
        <fullName evidence="14 15">Dihydroxy-acid dehydratase</fullName>
        <shortName evidence="15">DAD</shortName>
        <ecNumber evidence="14 15">4.2.1.9</ecNumber>
    </recommendedName>
</protein>
<feature type="binding site" description="via carbamate group" evidence="15">
    <location>
        <position position="121"/>
    </location>
    <ligand>
        <name>Mg(2+)</name>
        <dbReference type="ChEBI" id="CHEBI:18420"/>
    </ligand>
</feature>
<dbReference type="PANTHER" id="PTHR43661">
    <property type="entry name" value="D-XYLONATE DEHYDRATASE"/>
    <property type="match status" value="1"/>
</dbReference>
<comment type="catalytic activity">
    <reaction evidence="15">
        <text>(2R,3R)-2,3-dihydroxy-3-methylpentanoate = (S)-3-methyl-2-oxopentanoate + H2O</text>
        <dbReference type="Rhea" id="RHEA:27694"/>
        <dbReference type="ChEBI" id="CHEBI:15377"/>
        <dbReference type="ChEBI" id="CHEBI:35146"/>
        <dbReference type="ChEBI" id="CHEBI:49258"/>
        <dbReference type="EC" id="4.2.1.9"/>
    </reaction>
</comment>
<comment type="caution">
    <text evidence="15">Lacks conserved residue(s) required for the propagation of feature annotation.</text>
</comment>
<comment type="pathway">
    <text evidence="12 15">Amino-acid biosynthesis; L-valine biosynthesis; L-valine from pyruvate: step 3/4.</text>
</comment>
<dbReference type="HAMAP" id="MF_00012">
    <property type="entry name" value="IlvD"/>
    <property type="match status" value="1"/>
</dbReference>
<organism evidence="18 19">
    <name type="scientific">Rossellomorea pakistanensis</name>
    <dbReference type="NCBI Taxonomy" id="992288"/>
    <lineage>
        <taxon>Bacteria</taxon>
        <taxon>Bacillati</taxon>
        <taxon>Bacillota</taxon>
        <taxon>Bacilli</taxon>
        <taxon>Bacillales</taxon>
        <taxon>Bacillaceae</taxon>
        <taxon>Rossellomorea</taxon>
    </lineage>
</organism>
<feature type="domain" description="Dihydroxy-acid/6-phosphogluconate dehydratase N-terminal" evidence="16">
    <location>
        <begin position="31"/>
        <end position="349"/>
    </location>
</feature>
<evidence type="ECO:0000256" key="13">
    <source>
        <dbReference type="ARBA" id="ARBA00029437"/>
    </source>
</evidence>
<feature type="binding site" evidence="15">
    <location>
        <position position="444"/>
    </location>
    <ligand>
        <name>Mg(2+)</name>
        <dbReference type="ChEBI" id="CHEBI:18420"/>
    </ligand>
</feature>
<evidence type="ECO:0000256" key="3">
    <source>
        <dbReference type="ARBA" id="ARBA00022605"/>
    </source>
</evidence>
<dbReference type="Pfam" id="PF24877">
    <property type="entry name" value="ILV_EDD_C"/>
    <property type="match status" value="1"/>
</dbReference>
<dbReference type="GO" id="GO:0004160">
    <property type="term" value="F:dihydroxy-acid dehydratase activity"/>
    <property type="evidence" value="ECO:0007669"/>
    <property type="project" value="UniProtKB-EC"/>
</dbReference>
<feature type="active site" description="Proton acceptor" evidence="15">
    <location>
        <position position="470"/>
    </location>
</feature>
<dbReference type="EC" id="4.2.1.9" evidence="14 15"/>
<keyword evidence="19" id="KW-1185">Reference proteome</keyword>
<gene>
    <name evidence="15" type="primary">ilvD</name>
    <name evidence="18" type="ORF">JOC86_004411</name>
</gene>
<keyword evidence="5 15" id="KW-0479">Metal-binding</keyword>
<dbReference type="SUPFAM" id="SSF143975">
    <property type="entry name" value="IlvD/EDD N-terminal domain-like"/>
    <property type="match status" value="1"/>
</dbReference>
<dbReference type="InterPro" id="IPR056740">
    <property type="entry name" value="ILV_EDD_C"/>
</dbReference>
<comment type="catalytic activity">
    <reaction evidence="11">
        <text>(2R)-2,3-dihydroxy-3-methylbutanoate = 3-methyl-2-oxobutanoate + H2O</text>
        <dbReference type="Rhea" id="RHEA:24809"/>
        <dbReference type="ChEBI" id="CHEBI:11851"/>
        <dbReference type="ChEBI" id="CHEBI:15377"/>
        <dbReference type="ChEBI" id="CHEBI:49072"/>
        <dbReference type="EC" id="4.2.1.9"/>
    </reaction>
    <physiologicalReaction direction="left-to-right" evidence="11">
        <dbReference type="Rhea" id="RHEA:24810"/>
    </physiologicalReaction>
</comment>
<dbReference type="NCBIfam" id="TIGR00110">
    <property type="entry name" value="ilvD"/>
    <property type="match status" value="1"/>
</dbReference>
<keyword evidence="4 15" id="KW-0001">2Fe-2S</keyword>
<comment type="caution">
    <text evidence="18">The sequence shown here is derived from an EMBL/GenBank/DDBJ whole genome shotgun (WGS) entry which is preliminary data.</text>
</comment>
<comment type="similarity">
    <text evidence="2 15">Belongs to the IlvD/Edd family.</text>
</comment>
<evidence type="ECO:0000256" key="8">
    <source>
        <dbReference type="ARBA" id="ARBA00023014"/>
    </source>
</evidence>
<feature type="domain" description="Dihydroxy-acid/6-phosphogluconate dehydratase C-terminal" evidence="17">
    <location>
        <begin position="360"/>
        <end position="550"/>
    </location>
</feature>
<comment type="pathway">
    <text evidence="13 15">Amino-acid biosynthesis; L-isoleucine biosynthesis; L-isoleucine from 2-oxobutanoate: step 3/4.</text>
</comment>
<feature type="binding site" evidence="15">
    <location>
        <position position="78"/>
    </location>
    <ligand>
        <name>Mg(2+)</name>
        <dbReference type="ChEBI" id="CHEBI:18420"/>
    </ligand>
</feature>
<dbReference type="InterPro" id="IPR000581">
    <property type="entry name" value="ILV_EDD_N"/>
</dbReference>
<keyword evidence="3 15" id="KW-0028">Amino-acid biosynthesis</keyword>
<dbReference type="RefSeq" id="WP_205175017.1">
    <property type="nucleotide sequence ID" value="NZ_JAFBDZ010000006.1"/>
</dbReference>
<reference evidence="18 19" key="1">
    <citation type="submission" date="2021-01" db="EMBL/GenBank/DDBJ databases">
        <title>Genomic Encyclopedia of Type Strains, Phase IV (KMG-IV): sequencing the most valuable type-strain genomes for metagenomic binning, comparative biology and taxonomic classification.</title>
        <authorList>
            <person name="Goeker M."/>
        </authorList>
    </citation>
    <scope>NUCLEOTIDE SEQUENCE [LARGE SCALE GENOMIC DNA]</scope>
    <source>
        <strain evidence="18 19">DSM 24834</strain>
    </source>
</reference>
<evidence type="ECO:0000256" key="10">
    <source>
        <dbReference type="ARBA" id="ARBA00023304"/>
    </source>
</evidence>
<dbReference type="SUPFAM" id="SSF52016">
    <property type="entry name" value="LeuD/IlvD-like"/>
    <property type="match status" value="1"/>
</dbReference>
<evidence type="ECO:0000256" key="7">
    <source>
        <dbReference type="ARBA" id="ARBA00023004"/>
    </source>
</evidence>
<evidence type="ECO:0000256" key="4">
    <source>
        <dbReference type="ARBA" id="ARBA00022714"/>
    </source>
</evidence>
<keyword evidence="9 15" id="KW-0456">Lyase</keyword>
<evidence type="ECO:0000313" key="19">
    <source>
        <dbReference type="Proteomes" id="UP001646157"/>
    </source>
</evidence>
<evidence type="ECO:0000256" key="2">
    <source>
        <dbReference type="ARBA" id="ARBA00006486"/>
    </source>
</evidence>
<dbReference type="Proteomes" id="UP001646157">
    <property type="component" value="Unassembled WGS sequence"/>
</dbReference>
<comment type="cofactor">
    <cofactor evidence="1 15">
        <name>Mg(2+)</name>
        <dbReference type="ChEBI" id="CHEBI:18420"/>
    </cofactor>
</comment>
<proteinExistence type="inferred from homology"/>
<accession>A0ABS2NIZ4</accession>
<name>A0ABS2NIZ4_9BACI</name>
<evidence type="ECO:0000256" key="15">
    <source>
        <dbReference type="HAMAP-Rule" id="MF_00012"/>
    </source>
</evidence>
<dbReference type="NCBIfam" id="NF002068">
    <property type="entry name" value="PRK00911.1"/>
    <property type="match status" value="1"/>
</dbReference>
<evidence type="ECO:0000256" key="1">
    <source>
        <dbReference type="ARBA" id="ARBA00001946"/>
    </source>
</evidence>
<evidence type="ECO:0000259" key="16">
    <source>
        <dbReference type="Pfam" id="PF00920"/>
    </source>
</evidence>
<evidence type="ECO:0000256" key="5">
    <source>
        <dbReference type="ARBA" id="ARBA00022723"/>
    </source>
</evidence>
<dbReference type="PANTHER" id="PTHR43661:SF3">
    <property type="entry name" value="D-XYLONATE DEHYDRATASE YAGF-RELATED"/>
    <property type="match status" value="1"/>
</dbReference>
<keyword evidence="7 15" id="KW-0408">Iron</keyword>
<dbReference type="PROSITE" id="PS00886">
    <property type="entry name" value="ILVD_EDD_1"/>
    <property type="match status" value="1"/>
</dbReference>
<dbReference type="PROSITE" id="PS00887">
    <property type="entry name" value="ILVD_EDD_2"/>
    <property type="match status" value="1"/>
</dbReference>
<comment type="subunit">
    <text evidence="15">Homodimer.</text>
</comment>
<keyword evidence="10 15" id="KW-0100">Branched-chain amino acid biosynthesis</keyword>
<dbReference type="Gene3D" id="3.50.30.80">
    <property type="entry name" value="IlvD/EDD C-terminal domain-like"/>
    <property type="match status" value="1"/>
</dbReference>
<evidence type="ECO:0000256" key="9">
    <source>
        <dbReference type="ARBA" id="ARBA00023239"/>
    </source>
</evidence>
<keyword evidence="6 15" id="KW-0460">Magnesium</keyword>
<dbReference type="InterPro" id="IPR037237">
    <property type="entry name" value="IlvD/EDD_N"/>
</dbReference>
<feature type="binding site" evidence="15">
    <location>
        <position position="120"/>
    </location>
    <ligand>
        <name>Mg(2+)</name>
        <dbReference type="ChEBI" id="CHEBI:18420"/>
    </ligand>
</feature>
<evidence type="ECO:0000256" key="12">
    <source>
        <dbReference type="ARBA" id="ARBA00029436"/>
    </source>
</evidence>
<dbReference type="EMBL" id="JAFBDZ010000006">
    <property type="protein sequence ID" value="MBM7587836.1"/>
    <property type="molecule type" value="Genomic_DNA"/>
</dbReference>
<dbReference type="InterPro" id="IPR042096">
    <property type="entry name" value="Dihydro-acid_dehy_C"/>
</dbReference>
<evidence type="ECO:0000256" key="14">
    <source>
        <dbReference type="ARBA" id="ARBA00029490"/>
    </source>
</evidence>